<gene>
    <name evidence="6" type="ORF">O6P32_06385</name>
</gene>
<evidence type="ECO:0000313" key="7">
    <source>
        <dbReference type="Proteomes" id="UP001141933"/>
    </source>
</evidence>
<dbReference type="CDD" id="cd02966">
    <property type="entry name" value="TlpA_like_family"/>
    <property type="match status" value="1"/>
</dbReference>
<dbReference type="InterPro" id="IPR013740">
    <property type="entry name" value="Redoxin"/>
</dbReference>
<dbReference type="InterPro" id="IPR050553">
    <property type="entry name" value="Thioredoxin_ResA/DsbE_sf"/>
</dbReference>
<reference evidence="6" key="1">
    <citation type="submission" date="2022-12" db="EMBL/GenBank/DDBJ databases">
        <title>Phocaeicola acetigenes sp. nov., isolated feces from a healthy human.</title>
        <authorList>
            <person name="Do H."/>
            <person name="Ha Y.B."/>
            <person name="Kim J.-S."/>
            <person name="Suh M.K."/>
            <person name="Kim H.S."/>
            <person name="Lee J.-S."/>
        </authorList>
    </citation>
    <scope>NUCLEOTIDE SEQUENCE</scope>
    <source>
        <strain evidence="6">KGMB11183</strain>
    </source>
</reference>
<dbReference type="InterPro" id="IPR013766">
    <property type="entry name" value="Thioredoxin_domain"/>
</dbReference>
<comment type="subcellular location">
    <subcellularLocation>
        <location evidence="1">Cell envelope</location>
    </subcellularLocation>
</comment>
<dbReference type="InterPro" id="IPR036249">
    <property type="entry name" value="Thioredoxin-like_sf"/>
</dbReference>
<name>A0ABT4PH07_9BACT</name>
<evidence type="ECO:0000256" key="1">
    <source>
        <dbReference type="ARBA" id="ARBA00004196"/>
    </source>
</evidence>
<sequence>MKKIAYFLAMGTIAFAACTEQAKEQPTTVHLKGQLIDMGSTEVTMKYDGAASMLGDSRDIHLITDAEGRFDTIVTITEPTYYSISRNTLYLTPGDDMTVKITPNNKEAEFQGKGAIANNYMKYRLFPKGGSFLEAGENLRKDFASTKALVDSLAQVRQQQLDALDSVSSEFKELETMRIKADVLNSYISYAGYSGMMYKAKTREEAKAMYDEFRSQLTPYVQPIFSQLNQDKYLDVAVVRNVLGYIAEDSGTEWGKGITLSAKTKELYDAEKYVDILRKEINTQVADSVRQYIATMKHAEFATEVEAKLKQASRLLPGQPAFDIEMKDVNGKVCHLSDLKGKVLYVDLWATWCGPCCAESPHFESLSKEYQGKDIVFVPISTDTNKKAWLDYIKMHKKELTQYNTVDPNIRSQWGVLYIPRFLVIGKDFKIINAYAPVPSDKANIKALLDAALAQN</sequence>
<dbReference type="Pfam" id="PF08534">
    <property type="entry name" value="Redoxin"/>
    <property type="match status" value="1"/>
</dbReference>
<evidence type="ECO:0000256" key="4">
    <source>
        <dbReference type="ARBA" id="ARBA00023284"/>
    </source>
</evidence>
<keyword evidence="7" id="KW-1185">Reference proteome</keyword>
<evidence type="ECO:0000256" key="2">
    <source>
        <dbReference type="ARBA" id="ARBA00022748"/>
    </source>
</evidence>
<evidence type="ECO:0000259" key="5">
    <source>
        <dbReference type="PROSITE" id="PS51352"/>
    </source>
</evidence>
<feature type="domain" description="Thioredoxin" evidence="5">
    <location>
        <begin position="315"/>
        <end position="454"/>
    </location>
</feature>
<protein>
    <submittedName>
        <fullName evidence="6">TlpA disulfide reductase family protein</fullName>
    </submittedName>
</protein>
<organism evidence="6 7">
    <name type="scientific">Phocaeicola acetigenes</name>
    <dbReference type="NCBI Taxonomy" id="3016083"/>
    <lineage>
        <taxon>Bacteria</taxon>
        <taxon>Pseudomonadati</taxon>
        <taxon>Bacteroidota</taxon>
        <taxon>Bacteroidia</taxon>
        <taxon>Bacteroidales</taxon>
        <taxon>Bacteroidaceae</taxon>
        <taxon>Phocaeicola</taxon>
    </lineage>
</organism>
<dbReference type="Proteomes" id="UP001141933">
    <property type="component" value="Unassembled WGS sequence"/>
</dbReference>
<dbReference type="SUPFAM" id="SSF52833">
    <property type="entry name" value="Thioredoxin-like"/>
    <property type="match status" value="1"/>
</dbReference>
<dbReference type="PROSITE" id="PS51257">
    <property type="entry name" value="PROKAR_LIPOPROTEIN"/>
    <property type="match status" value="1"/>
</dbReference>
<evidence type="ECO:0000256" key="3">
    <source>
        <dbReference type="ARBA" id="ARBA00023157"/>
    </source>
</evidence>
<accession>A0ABT4PH07</accession>
<keyword evidence="4" id="KW-0676">Redox-active center</keyword>
<dbReference type="Gene3D" id="3.40.30.10">
    <property type="entry name" value="Glutaredoxin"/>
    <property type="match status" value="1"/>
</dbReference>
<dbReference type="PANTHER" id="PTHR42852">
    <property type="entry name" value="THIOL:DISULFIDE INTERCHANGE PROTEIN DSBE"/>
    <property type="match status" value="1"/>
</dbReference>
<dbReference type="PROSITE" id="PS51352">
    <property type="entry name" value="THIOREDOXIN_2"/>
    <property type="match status" value="1"/>
</dbReference>
<comment type="caution">
    <text evidence="6">The sequence shown here is derived from an EMBL/GenBank/DDBJ whole genome shotgun (WGS) entry which is preliminary data.</text>
</comment>
<dbReference type="RefSeq" id="WP_269877504.1">
    <property type="nucleotide sequence ID" value="NZ_JAPZVM010000003.1"/>
</dbReference>
<dbReference type="PANTHER" id="PTHR42852:SF6">
    <property type="entry name" value="THIOL:DISULFIDE INTERCHANGE PROTEIN DSBE"/>
    <property type="match status" value="1"/>
</dbReference>
<dbReference type="EMBL" id="JAPZVM010000003">
    <property type="protein sequence ID" value="MCZ8372337.1"/>
    <property type="molecule type" value="Genomic_DNA"/>
</dbReference>
<keyword evidence="3" id="KW-1015">Disulfide bond</keyword>
<proteinExistence type="predicted"/>
<keyword evidence="2" id="KW-0201">Cytochrome c-type biogenesis</keyword>
<evidence type="ECO:0000313" key="6">
    <source>
        <dbReference type="EMBL" id="MCZ8372337.1"/>
    </source>
</evidence>